<feature type="compositionally biased region" description="Basic and acidic residues" evidence="1">
    <location>
        <begin position="142"/>
        <end position="152"/>
    </location>
</feature>
<dbReference type="EMBL" id="JADNRY010000019">
    <property type="protein sequence ID" value="KAF9073217.1"/>
    <property type="molecule type" value="Genomic_DNA"/>
</dbReference>
<sequence>MGQPLYSSQPSAGELESDHQAIGEASARFQTQDSLSKRVRGKVDFLVSELRSTIHGAGAQEELGEEELSENSEPVSEWYDDSPIPWIRRTPSGSFEMSSHRPPSSYAHPVLDLATGELVQEEERVSDDEEGDSSSDESDYGELLRKEERVFDEGGDSSNDESDDYEGYQTAETGEEEEEDRADPDVFFSDEGSDSDEKEHGSSRM</sequence>
<gene>
    <name evidence="2" type="ORF">BDP27DRAFT_316506</name>
</gene>
<dbReference type="AlphaFoldDB" id="A0A9P5UBM0"/>
<reference evidence="2" key="1">
    <citation type="submission" date="2020-11" db="EMBL/GenBank/DDBJ databases">
        <authorList>
            <consortium name="DOE Joint Genome Institute"/>
            <person name="Ahrendt S."/>
            <person name="Riley R."/>
            <person name="Andreopoulos W."/>
            <person name="Labutti K."/>
            <person name="Pangilinan J."/>
            <person name="Ruiz-Duenas F.J."/>
            <person name="Barrasa J.M."/>
            <person name="Sanchez-Garcia M."/>
            <person name="Camarero S."/>
            <person name="Miyauchi S."/>
            <person name="Serrano A."/>
            <person name="Linde D."/>
            <person name="Babiker R."/>
            <person name="Drula E."/>
            <person name="Ayuso-Fernandez I."/>
            <person name="Pacheco R."/>
            <person name="Padilla G."/>
            <person name="Ferreira P."/>
            <person name="Barriuso J."/>
            <person name="Kellner H."/>
            <person name="Castanera R."/>
            <person name="Alfaro M."/>
            <person name="Ramirez L."/>
            <person name="Pisabarro A.G."/>
            <person name="Kuo A."/>
            <person name="Tritt A."/>
            <person name="Lipzen A."/>
            <person name="He G."/>
            <person name="Yan M."/>
            <person name="Ng V."/>
            <person name="Cullen D."/>
            <person name="Martin F."/>
            <person name="Rosso M.-N."/>
            <person name="Henrissat B."/>
            <person name="Hibbett D."/>
            <person name="Martinez A.T."/>
            <person name="Grigoriev I.V."/>
        </authorList>
    </citation>
    <scope>NUCLEOTIDE SEQUENCE</scope>
    <source>
        <strain evidence="2">AH 40177</strain>
    </source>
</reference>
<feature type="compositionally biased region" description="Polar residues" evidence="1">
    <location>
        <begin position="1"/>
        <end position="11"/>
    </location>
</feature>
<accession>A0A9P5UBM0</accession>
<dbReference type="Proteomes" id="UP000772434">
    <property type="component" value="Unassembled WGS sequence"/>
</dbReference>
<feature type="region of interest" description="Disordered" evidence="1">
    <location>
        <begin position="1"/>
        <end position="34"/>
    </location>
</feature>
<evidence type="ECO:0000256" key="1">
    <source>
        <dbReference type="SAM" id="MobiDB-lite"/>
    </source>
</evidence>
<feature type="region of interest" description="Disordered" evidence="1">
    <location>
        <begin position="53"/>
        <end position="205"/>
    </location>
</feature>
<organism evidence="2 3">
    <name type="scientific">Rhodocollybia butyracea</name>
    <dbReference type="NCBI Taxonomy" id="206335"/>
    <lineage>
        <taxon>Eukaryota</taxon>
        <taxon>Fungi</taxon>
        <taxon>Dikarya</taxon>
        <taxon>Basidiomycota</taxon>
        <taxon>Agaricomycotina</taxon>
        <taxon>Agaricomycetes</taxon>
        <taxon>Agaricomycetidae</taxon>
        <taxon>Agaricales</taxon>
        <taxon>Marasmiineae</taxon>
        <taxon>Omphalotaceae</taxon>
        <taxon>Rhodocollybia</taxon>
    </lineage>
</organism>
<feature type="compositionally biased region" description="Acidic residues" evidence="1">
    <location>
        <begin position="153"/>
        <end position="166"/>
    </location>
</feature>
<feature type="compositionally biased region" description="Acidic residues" evidence="1">
    <location>
        <begin position="124"/>
        <end position="140"/>
    </location>
</feature>
<proteinExistence type="predicted"/>
<keyword evidence="3" id="KW-1185">Reference proteome</keyword>
<protein>
    <submittedName>
        <fullName evidence="2">Uncharacterized protein</fullName>
    </submittedName>
</protein>
<feature type="compositionally biased region" description="Basic and acidic residues" evidence="1">
    <location>
        <begin position="195"/>
        <end position="205"/>
    </location>
</feature>
<evidence type="ECO:0000313" key="2">
    <source>
        <dbReference type="EMBL" id="KAF9073217.1"/>
    </source>
</evidence>
<name>A0A9P5UBM0_9AGAR</name>
<comment type="caution">
    <text evidence="2">The sequence shown here is derived from an EMBL/GenBank/DDBJ whole genome shotgun (WGS) entry which is preliminary data.</text>
</comment>
<feature type="compositionally biased region" description="Acidic residues" evidence="1">
    <location>
        <begin position="173"/>
        <end position="182"/>
    </location>
</feature>
<evidence type="ECO:0000313" key="3">
    <source>
        <dbReference type="Proteomes" id="UP000772434"/>
    </source>
</evidence>